<feature type="compositionally biased region" description="Basic and acidic residues" evidence="1">
    <location>
        <begin position="457"/>
        <end position="466"/>
    </location>
</feature>
<feature type="compositionally biased region" description="Basic and acidic residues" evidence="1">
    <location>
        <begin position="513"/>
        <end position="524"/>
    </location>
</feature>
<feature type="compositionally biased region" description="Low complexity" evidence="1">
    <location>
        <begin position="238"/>
        <end position="255"/>
    </location>
</feature>
<feature type="region of interest" description="Disordered" evidence="1">
    <location>
        <begin position="1"/>
        <end position="283"/>
    </location>
</feature>
<name>N1Q1H3_DOTSN</name>
<dbReference type="OMA" id="WATTIQE"/>
<dbReference type="eggNOG" id="ENOG502SZCS">
    <property type="taxonomic scope" value="Eukaryota"/>
</dbReference>
<feature type="region of interest" description="Disordered" evidence="1">
    <location>
        <begin position="427"/>
        <end position="534"/>
    </location>
</feature>
<organism evidence="2 3">
    <name type="scientific">Dothistroma septosporum (strain NZE10 / CBS 128990)</name>
    <name type="common">Red band needle blight fungus</name>
    <name type="synonym">Mycosphaerella pini</name>
    <dbReference type="NCBI Taxonomy" id="675120"/>
    <lineage>
        <taxon>Eukaryota</taxon>
        <taxon>Fungi</taxon>
        <taxon>Dikarya</taxon>
        <taxon>Ascomycota</taxon>
        <taxon>Pezizomycotina</taxon>
        <taxon>Dothideomycetes</taxon>
        <taxon>Dothideomycetidae</taxon>
        <taxon>Mycosphaerellales</taxon>
        <taxon>Mycosphaerellaceae</taxon>
        <taxon>Dothistroma</taxon>
    </lineage>
</organism>
<feature type="region of interest" description="Disordered" evidence="1">
    <location>
        <begin position="311"/>
        <end position="353"/>
    </location>
</feature>
<dbReference type="OrthoDB" id="3646068at2759"/>
<gene>
    <name evidence="2" type="ORF">DOTSEDRAFT_76022</name>
</gene>
<feature type="region of interest" description="Disordered" evidence="1">
    <location>
        <begin position="550"/>
        <end position="776"/>
    </location>
</feature>
<dbReference type="AlphaFoldDB" id="N1Q1H3"/>
<dbReference type="HOGENOM" id="CLU_360561_0_0_1"/>
<feature type="compositionally biased region" description="Pro residues" evidence="1">
    <location>
        <begin position="141"/>
        <end position="153"/>
    </location>
</feature>
<feature type="compositionally biased region" description="Polar residues" evidence="1">
    <location>
        <begin position="717"/>
        <end position="728"/>
    </location>
</feature>
<feature type="compositionally biased region" description="Basic and acidic residues" evidence="1">
    <location>
        <begin position="428"/>
        <end position="443"/>
    </location>
</feature>
<feature type="compositionally biased region" description="Acidic residues" evidence="1">
    <location>
        <begin position="570"/>
        <end position="583"/>
    </location>
</feature>
<feature type="compositionally biased region" description="Low complexity" evidence="1">
    <location>
        <begin position="763"/>
        <end position="776"/>
    </location>
</feature>
<proteinExistence type="predicted"/>
<reference evidence="3" key="1">
    <citation type="journal article" date="2012" name="PLoS Genet.">
        <title>The genomes of the fungal plant pathogens Cladosporium fulvum and Dothistroma septosporum reveal adaptation to different hosts and lifestyles but also signatures of common ancestry.</title>
        <authorList>
            <person name="de Wit P.J.G.M."/>
            <person name="van der Burgt A."/>
            <person name="Oekmen B."/>
            <person name="Stergiopoulos I."/>
            <person name="Abd-Elsalam K.A."/>
            <person name="Aerts A.L."/>
            <person name="Bahkali A.H."/>
            <person name="Beenen H.G."/>
            <person name="Chettri P."/>
            <person name="Cox M.P."/>
            <person name="Datema E."/>
            <person name="de Vries R.P."/>
            <person name="Dhillon B."/>
            <person name="Ganley A.R."/>
            <person name="Griffiths S.A."/>
            <person name="Guo Y."/>
            <person name="Hamelin R.C."/>
            <person name="Henrissat B."/>
            <person name="Kabir M.S."/>
            <person name="Jashni M.K."/>
            <person name="Kema G."/>
            <person name="Klaubauf S."/>
            <person name="Lapidus A."/>
            <person name="Levasseur A."/>
            <person name="Lindquist E."/>
            <person name="Mehrabi R."/>
            <person name="Ohm R.A."/>
            <person name="Owen T.J."/>
            <person name="Salamov A."/>
            <person name="Schwelm A."/>
            <person name="Schijlen E."/>
            <person name="Sun H."/>
            <person name="van den Burg H.A."/>
            <person name="van Ham R.C.H.J."/>
            <person name="Zhang S."/>
            <person name="Goodwin S.B."/>
            <person name="Grigoriev I.V."/>
            <person name="Collemare J."/>
            <person name="Bradshaw R.E."/>
        </authorList>
    </citation>
    <scope>NUCLEOTIDE SEQUENCE [LARGE SCALE GENOMIC DNA]</scope>
    <source>
        <strain evidence="3">NZE10 / CBS 128990</strain>
    </source>
</reference>
<keyword evidence="3" id="KW-1185">Reference proteome</keyword>
<feature type="compositionally biased region" description="Polar residues" evidence="1">
    <location>
        <begin position="267"/>
        <end position="279"/>
    </location>
</feature>
<reference evidence="2 3" key="2">
    <citation type="journal article" date="2012" name="PLoS Pathog.">
        <title>Diverse lifestyles and strategies of plant pathogenesis encoded in the genomes of eighteen Dothideomycetes fungi.</title>
        <authorList>
            <person name="Ohm R.A."/>
            <person name="Feau N."/>
            <person name="Henrissat B."/>
            <person name="Schoch C.L."/>
            <person name="Horwitz B.A."/>
            <person name="Barry K.W."/>
            <person name="Condon B.J."/>
            <person name="Copeland A.C."/>
            <person name="Dhillon B."/>
            <person name="Glaser F."/>
            <person name="Hesse C.N."/>
            <person name="Kosti I."/>
            <person name="LaButti K."/>
            <person name="Lindquist E.A."/>
            <person name="Lucas S."/>
            <person name="Salamov A.A."/>
            <person name="Bradshaw R.E."/>
            <person name="Ciuffetti L."/>
            <person name="Hamelin R.C."/>
            <person name="Kema G.H.J."/>
            <person name="Lawrence C."/>
            <person name="Scott J.A."/>
            <person name="Spatafora J.W."/>
            <person name="Turgeon B.G."/>
            <person name="de Wit P.J.G.M."/>
            <person name="Zhong S."/>
            <person name="Goodwin S.B."/>
            <person name="Grigoriev I.V."/>
        </authorList>
    </citation>
    <scope>NUCLEOTIDE SEQUENCE [LARGE SCALE GENOMIC DNA]</scope>
    <source>
        <strain evidence="3">NZE10 / CBS 128990</strain>
    </source>
</reference>
<accession>N1Q1H3</accession>
<feature type="compositionally biased region" description="Basic and acidic residues" evidence="1">
    <location>
        <begin position="550"/>
        <end position="569"/>
    </location>
</feature>
<feature type="compositionally biased region" description="Polar residues" evidence="1">
    <location>
        <begin position="666"/>
        <end position="682"/>
    </location>
</feature>
<dbReference type="EMBL" id="KB446535">
    <property type="protein sequence ID" value="EME48344.1"/>
    <property type="molecule type" value="Genomic_DNA"/>
</dbReference>
<feature type="compositionally biased region" description="Polar residues" evidence="1">
    <location>
        <begin position="320"/>
        <end position="353"/>
    </location>
</feature>
<dbReference type="Proteomes" id="UP000016933">
    <property type="component" value="Unassembled WGS sequence"/>
</dbReference>
<feature type="compositionally biased region" description="Polar residues" evidence="1">
    <location>
        <begin position="44"/>
        <end position="66"/>
    </location>
</feature>
<evidence type="ECO:0000313" key="3">
    <source>
        <dbReference type="Proteomes" id="UP000016933"/>
    </source>
</evidence>
<feature type="compositionally biased region" description="Low complexity" evidence="1">
    <location>
        <begin position="189"/>
        <end position="202"/>
    </location>
</feature>
<feature type="compositionally biased region" description="Acidic residues" evidence="1">
    <location>
        <begin position="491"/>
        <end position="512"/>
    </location>
</feature>
<evidence type="ECO:0000256" key="1">
    <source>
        <dbReference type="SAM" id="MobiDB-lite"/>
    </source>
</evidence>
<feature type="compositionally biased region" description="Acidic residues" evidence="1">
    <location>
        <begin position="69"/>
        <end position="78"/>
    </location>
</feature>
<protein>
    <submittedName>
        <fullName evidence="2">Uncharacterized protein</fullName>
    </submittedName>
</protein>
<evidence type="ECO:0000313" key="2">
    <source>
        <dbReference type="EMBL" id="EME48344.1"/>
    </source>
</evidence>
<sequence>MPPKTRSSHQLLDAPPQQAKIAARRRTLVHPRASPPKLKKRDSTLTQLGFYHSSSPTIETQWTIPVTSDAEDEDEEYEEPRAKKRRKTLGSSTKAGGKKAKKGGSESQSTLTQNWRASGYVLDSYDTSDEEDLVRVDEGMQPPPSAQPKPARPLPRRRPAPDAGETQIQGDNLLGAYLDNDWSSESELEAASSASLTQSQLAHFAQSQEKHSTRPTTAESKTTPKTPKRITKTEIPDSAETSSAPISSRSTTSASGYARSPLKERSTNIPFQNISQQPTGKAARGKILIGQIQLDDANALKGPVGQWSAKLAVTPKKAQKMTTQPQERQQTDSSPTLSQSKRQRSGTTVSTAGKRTFARISTIADSDDSDIELGDIEQPKFGTLTRSADDYAHVDTFRRSSQRSASKLPKANFKTVETVALLGNHSKMQVDGEAAERYVEDSPSRSQDGVIPNGDSPADHASRLGEADTPLDTTHTKNDATKVSAPCEAVAIDDSDAEEEFGEEDDYTEDDLDGHPYGKDGHHDDDEDDTYNQTYDPVADALARDGARAWRTETQLQRDDLEQAKRQEAMVEESDEDIEEQIAADDIVVVPSSQDEERVPSSQDFADPGQKLAVLGSPGRPTAGDLDDSGYASQGMLEEEAANSLPHSMPPPNKPQQPLAELPRPSQVSTVGDTQSQRSRPNSAHGILQPWAAESIPSSPREADVGLPEDPIERSPQKSYPQTLSSSPFPMPPGMTRRSRRDCTDTQSSGLMDFSLPPPPPLLLSSSRLQEGSSSR</sequence>